<name>A0A348AI11_9FIRM</name>
<comment type="similarity">
    <text evidence="2">Belongs to the methyl-accepting chemotaxis (MCP) protein family.</text>
</comment>
<dbReference type="InterPro" id="IPR004089">
    <property type="entry name" value="MCPsignal_dom"/>
</dbReference>
<dbReference type="Pfam" id="PF00015">
    <property type="entry name" value="MCPsignal"/>
    <property type="match status" value="1"/>
</dbReference>
<protein>
    <submittedName>
        <fullName evidence="5">Methyl-accepting chemotaxis protein McpA</fullName>
    </submittedName>
</protein>
<evidence type="ECO:0000259" key="4">
    <source>
        <dbReference type="PROSITE" id="PS50111"/>
    </source>
</evidence>
<dbReference type="PANTHER" id="PTHR32089:SF112">
    <property type="entry name" value="LYSOZYME-LIKE PROTEIN-RELATED"/>
    <property type="match status" value="1"/>
</dbReference>
<keyword evidence="1 3" id="KW-0807">Transducer</keyword>
<dbReference type="EMBL" id="AP018449">
    <property type="protein sequence ID" value="BBB90709.1"/>
    <property type="molecule type" value="Genomic_DNA"/>
</dbReference>
<dbReference type="GO" id="GO:0004888">
    <property type="term" value="F:transmembrane signaling receptor activity"/>
    <property type="evidence" value="ECO:0007669"/>
    <property type="project" value="InterPro"/>
</dbReference>
<dbReference type="GO" id="GO:0007165">
    <property type="term" value="P:signal transduction"/>
    <property type="evidence" value="ECO:0007669"/>
    <property type="project" value="UniProtKB-KW"/>
</dbReference>
<dbReference type="AlphaFoldDB" id="A0A348AI11"/>
<evidence type="ECO:0000256" key="1">
    <source>
        <dbReference type="ARBA" id="ARBA00023224"/>
    </source>
</evidence>
<evidence type="ECO:0000313" key="6">
    <source>
        <dbReference type="Proteomes" id="UP000276437"/>
    </source>
</evidence>
<evidence type="ECO:0000256" key="2">
    <source>
        <dbReference type="ARBA" id="ARBA00029447"/>
    </source>
</evidence>
<dbReference type="PANTHER" id="PTHR32089">
    <property type="entry name" value="METHYL-ACCEPTING CHEMOTAXIS PROTEIN MCPB"/>
    <property type="match status" value="1"/>
</dbReference>
<gene>
    <name evidence="5" type="primary">mcpA_3</name>
    <name evidence="5" type="ORF">MAMMFC1_01370</name>
</gene>
<dbReference type="GO" id="GO:0006935">
    <property type="term" value="P:chemotaxis"/>
    <property type="evidence" value="ECO:0007669"/>
    <property type="project" value="InterPro"/>
</dbReference>
<dbReference type="PROSITE" id="PS50111">
    <property type="entry name" value="CHEMOTAXIS_TRANSDUC_2"/>
    <property type="match status" value="1"/>
</dbReference>
<dbReference type="Proteomes" id="UP000276437">
    <property type="component" value="Chromosome"/>
</dbReference>
<dbReference type="SUPFAM" id="SSF58104">
    <property type="entry name" value="Methyl-accepting chemotaxis protein (MCP) signaling domain"/>
    <property type="match status" value="1"/>
</dbReference>
<dbReference type="KEGG" id="mana:MAMMFC1_01370"/>
<dbReference type="PRINTS" id="PR00260">
    <property type="entry name" value="CHEMTRNSDUCR"/>
</dbReference>
<feature type="domain" description="Methyl-accepting transducer" evidence="4">
    <location>
        <begin position="1"/>
        <end position="129"/>
    </location>
</feature>
<dbReference type="Pfam" id="PF13682">
    <property type="entry name" value="CZB"/>
    <property type="match status" value="1"/>
</dbReference>
<keyword evidence="6" id="KW-1185">Reference proteome</keyword>
<organism evidence="5 6">
    <name type="scientific">Methylomusa anaerophila</name>
    <dbReference type="NCBI Taxonomy" id="1930071"/>
    <lineage>
        <taxon>Bacteria</taxon>
        <taxon>Bacillati</taxon>
        <taxon>Bacillota</taxon>
        <taxon>Negativicutes</taxon>
        <taxon>Selenomonadales</taxon>
        <taxon>Sporomusaceae</taxon>
        <taxon>Methylomusa</taxon>
    </lineage>
</organism>
<dbReference type="SMART" id="SM00283">
    <property type="entry name" value="MA"/>
    <property type="match status" value="1"/>
</dbReference>
<sequence length="283" mass="31520">MVKGVSDQTNLLALNAAIEAARAGEHGRGFSVVAEEVRKLADQSRQSVGEITNQLMDIRNEVENISLAFKEMGGAFEHNADAVSMATQSTEKLMEVFDKIGEAVQNLAPIAEEQSATFEEISATIRDISDRTAILNEGTQKCNAGVLSVMNQINGVRTQVSSMHLPYKAADIIELAKTDHLIWKAHINYMLRGLLTLEVANVRNHHACRLGKWYFGEGQKLFGHIAIYKNMDGVHHKFHEYCAEAIELYQRKDYAGSQKMAAEIEKLSNEVMSMLDQIKKLVK</sequence>
<evidence type="ECO:0000313" key="5">
    <source>
        <dbReference type="EMBL" id="BBB90709.1"/>
    </source>
</evidence>
<dbReference type="Gene3D" id="1.20.120.30">
    <property type="entry name" value="Aspartate receptor, ligand-binding domain"/>
    <property type="match status" value="1"/>
</dbReference>
<reference evidence="5 6" key="1">
    <citation type="journal article" date="2018" name="Int. J. Syst. Evol. Microbiol.">
        <title>Methylomusa anaerophila gen. nov., sp. nov., an anaerobic methanol-utilizing bacterium isolated from a microbial fuel cell.</title>
        <authorList>
            <person name="Amano N."/>
            <person name="Yamamuro A."/>
            <person name="Miyahara M."/>
            <person name="Kouzuma A."/>
            <person name="Abe T."/>
            <person name="Watanabe K."/>
        </authorList>
    </citation>
    <scope>NUCLEOTIDE SEQUENCE [LARGE SCALE GENOMIC DNA]</scope>
    <source>
        <strain evidence="5 6">MMFC1</strain>
    </source>
</reference>
<evidence type="ECO:0000256" key="3">
    <source>
        <dbReference type="PROSITE-ProRule" id="PRU00284"/>
    </source>
</evidence>
<dbReference type="GO" id="GO:0016020">
    <property type="term" value="C:membrane"/>
    <property type="evidence" value="ECO:0007669"/>
    <property type="project" value="InterPro"/>
</dbReference>
<dbReference type="InterPro" id="IPR004090">
    <property type="entry name" value="Chemotax_Me-accpt_rcpt"/>
</dbReference>
<dbReference type="InterPro" id="IPR025991">
    <property type="entry name" value="Chemoreceptor_zinc-bind_dom"/>
</dbReference>
<accession>A0A348AI11</accession>
<dbReference type="Gene3D" id="1.10.287.950">
    <property type="entry name" value="Methyl-accepting chemotaxis protein"/>
    <property type="match status" value="1"/>
</dbReference>
<proteinExistence type="inferred from homology"/>